<dbReference type="OrthoDB" id="118105at2759"/>
<dbReference type="EMBL" id="CAJQZP010000714">
    <property type="protein sequence ID" value="CAG4980467.1"/>
    <property type="molecule type" value="Genomic_DNA"/>
</dbReference>
<evidence type="ECO:0000259" key="3">
    <source>
        <dbReference type="Pfam" id="PF13843"/>
    </source>
</evidence>
<evidence type="ECO:0000313" key="4">
    <source>
        <dbReference type="EMBL" id="CAG4980467.1"/>
    </source>
</evidence>
<evidence type="ECO:0000259" key="2">
    <source>
        <dbReference type="Pfam" id="PF13842"/>
    </source>
</evidence>
<feature type="region of interest" description="Disordered" evidence="1">
    <location>
        <begin position="1"/>
        <end position="49"/>
    </location>
</feature>
<keyword evidence="5" id="KW-1185">Reference proteome</keyword>
<dbReference type="InterPro" id="IPR029526">
    <property type="entry name" value="PGBD"/>
</dbReference>
<gene>
    <name evidence="4" type="ORF">PAPOLLO_LOCUS10043</name>
</gene>
<accession>A0A8S3WWM3</accession>
<dbReference type="Pfam" id="PF13842">
    <property type="entry name" value="zf-Tnp_2"/>
    <property type="match status" value="1"/>
</dbReference>
<name>A0A8S3WWM3_PARAO</name>
<dbReference type="AlphaFoldDB" id="A0A8S3WWM3"/>
<feature type="domain" description="PiggyBac transposable element-derived protein" evidence="3">
    <location>
        <begin position="124"/>
        <end position="479"/>
    </location>
</feature>
<dbReference type="PANTHER" id="PTHR46599">
    <property type="entry name" value="PIGGYBAC TRANSPOSABLE ELEMENT-DERIVED PROTEIN 4"/>
    <property type="match status" value="1"/>
</dbReference>
<feature type="compositionally biased region" description="Acidic residues" evidence="1">
    <location>
        <begin position="24"/>
        <end position="49"/>
    </location>
</feature>
<dbReference type="InterPro" id="IPR032718">
    <property type="entry name" value="PGBD4_Znf_C"/>
</dbReference>
<protein>
    <submittedName>
        <fullName evidence="4">(apollo) hypothetical protein</fullName>
    </submittedName>
</protein>
<dbReference type="Pfam" id="PF13843">
    <property type="entry name" value="DDE_Tnp_1_7"/>
    <property type="match status" value="1"/>
</dbReference>
<evidence type="ECO:0000313" key="5">
    <source>
        <dbReference type="Proteomes" id="UP000691718"/>
    </source>
</evidence>
<organism evidence="4 5">
    <name type="scientific">Parnassius apollo</name>
    <name type="common">Apollo butterfly</name>
    <name type="synonym">Papilio apollo</name>
    <dbReference type="NCBI Taxonomy" id="110799"/>
    <lineage>
        <taxon>Eukaryota</taxon>
        <taxon>Metazoa</taxon>
        <taxon>Ecdysozoa</taxon>
        <taxon>Arthropoda</taxon>
        <taxon>Hexapoda</taxon>
        <taxon>Insecta</taxon>
        <taxon>Pterygota</taxon>
        <taxon>Neoptera</taxon>
        <taxon>Endopterygota</taxon>
        <taxon>Lepidoptera</taxon>
        <taxon>Glossata</taxon>
        <taxon>Ditrysia</taxon>
        <taxon>Papilionoidea</taxon>
        <taxon>Papilionidae</taxon>
        <taxon>Parnassiinae</taxon>
        <taxon>Parnassini</taxon>
        <taxon>Parnassius</taxon>
        <taxon>Parnassius</taxon>
    </lineage>
</organism>
<dbReference type="Proteomes" id="UP000691718">
    <property type="component" value="Unassembled WGS sequence"/>
</dbReference>
<reference evidence="4" key="1">
    <citation type="submission" date="2021-04" db="EMBL/GenBank/DDBJ databases">
        <authorList>
            <person name="Tunstrom K."/>
        </authorList>
    </citation>
    <scope>NUCLEOTIDE SEQUENCE</scope>
</reference>
<feature type="domain" description="PiggyBac transposable element-derived protein 4 C-terminal zinc-finger" evidence="2">
    <location>
        <begin position="536"/>
        <end position="584"/>
    </location>
</feature>
<comment type="caution">
    <text evidence="4">The sequence shown here is derived from an EMBL/GenBank/DDBJ whole genome shotgun (WGS) entry which is preliminary data.</text>
</comment>
<dbReference type="PANTHER" id="PTHR46599:SF3">
    <property type="entry name" value="PIGGYBAC TRANSPOSABLE ELEMENT-DERIVED PROTEIN 4"/>
    <property type="match status" value="1"/>
</dbReference>
<evidence type="ECO:0000256" key="1">
    <source>
        <dbReference type="SAM" id="MobiDB-lite"/>
    </source>
</evidence>
<proteinExistence type="predicted"/>
<sequence length="586" mass="68886">MSDQPGPSRPKRKKMEPVYKITDSDIEEQLLGNDSDDDFQLEDMTSDDDEEEIERQNIMQMAAMDLQLASQRTRRRSPSLEAIQQPERLALPEEGATSSWTTTCELKKIDFTKQNEFFGAPDPTPIAFFNFFFEDDFLAMICEKTNAQARKLFLFGVSESSRITNWKDVDVPELKIFLGLLFHMGSFQLPRLQDYWKKSRLFSIPIFGQQMSRNRYFLIMRCLHFSSETEIVNDDPLYKIRSVVDYFNQKMNTCYYPGKELSLDESMVLWRGRLRFKQYVKNKRHKYGIKLYMLTEPDGLILKFRVYAGSQDHDVAGKGHAEKVVMQLMEEKLHNGHSLYMDNYYNSFHLAKRLLHNKTYCSGTLRKDLKENPKDVVQKTLKKGDNISRFRECVHIGKWKDKRPVMYVTTEYDDIRIPVANKRGQINEKPATIAKYNEFMSGVDRQDQLLAFYPCERKTLRWYLKLAIHTFQLLFINSYKMYNKYSGKPKMTLYDYRLAVINELLPEKNTAVSVPTGPSRAKTSREVPHKISKITERNSKGNIKRKMCRMCSKSQKKRRDSMWHCETCIDKPGLCFECFDEFHLSI</sequence>